<evidence type="ECO:0000313" key="2">
    <source>
        <dbReference type="Proteomes" id="UP000219353"/>
    </source>
</evidence>
<evidence type="ECO:0000313" key="1">
    <source>
        <dbReference type="EMBL" id="SNY58878.1"/>
    </source>
</evidence>
<dbReference type="Proteomes" id="UP000219353">
    <property type="component" value="Unassembled WGS sequence"/>
</dbReference>
<dbReference type="RefSeq" id="WP_097112682.1">
    <property type="nucleotide sequence ID" value="NZ_OBEB01000008.1"/>
</dbReference>
<dbReference type="EMBL" id="OBEB01000008">
    <property type="protein sequence ID" value="SNY58878.1"/>
    <property type="molecule type" value="Genomic_DNA"/>
</dbReference>
<evidence type="ECO:0008006" key="3">
    <source>
        <dbReference type="Google" id="ProtNLM"/>
    </source>
</evidence>
<organism evidence="1 2">
    <name type="scientific">Arsukibacterium tuosuense</name>
    <dbReference type="NCBI Taxonomy" id="1323745"/>
    <lineage>
        <taxon>Bacteria</taxon>
        <taxon>Pseudomonadati</taxon>
        <taxon>Pseudomonadota</taxon>
        <taxon>Gammaproteobacteria</taxon>
        <taxon>Chromatiales</taxon>
        <taxon>Chromatiaceae</taxon>
        <taxon>Arsukibacterium</taxon>
    </lineage>
</organism>
<dbReference type="AlphaFoldDB" id="A0A285JF36"/>
<gene>
    <name evidence="1" type="ORF">SAMN06297280_3507</name>
</gene>
<dbReference type="OrthoDB" id="8903822at2"/>
<sequence>MAPYSKFTLWRDGNIILAKANGSWNRFTAEDYASQFKALAMPLAGENWAHIVYLDNWQLGAPDIEPVVKDLVNWCLRHGLRYTAQVYCPSMIKQYQLNRMIIDSTSGFEKRVYPNQQDAFAWLASLGFNSQCQDLSRAG</sequence>
<protein>
    <recommendedName>
        <fullName evidence="3">STAS/SEC14 domain-containing protein</fullName>
    </recommendedName>
</protein>
<keyword evidence="2" id="KW-1185">Reference proteome</keyword>
<reference evidence="2" key="1">
    <citation type="submission" date="2017-09" db="EMBL/GenBank/DDBJ databases">
        <authorList>
            <person name="Varghese N."/>
            <person name="Submissions S."/>
        </authorList>
    </citation>
    <scope>NUCLEOTIDE SEQUENCE [LARGE SCALE GENOMIC DNA]</scope>
    <source>
        <strain evidence="2">CGMCC 1.12461</strain>
    </source>
</reference>
<name>A0A285JF36_9GAMM</name>
<accession>A0A285JF36</accession>
<proteinExistence type="predicted"/>